<dbReference type="Pfam" id="PF13581">
    <property type="entry name" value="HATPase_c_2"/>
    <property type="match status" value="1"/>
</dbReference>
<protein>
    <submittedName>
        <fullName evidence="4">ATP-binding protein</fullName>
    </submittedName>
</protein>
<evidence type="ECO:0000313" key="5">
    <source>
        <dbReference type="Proteomes" id="UP000317046"/>
    </source>
</evidence>
<dbReference type="CDD" id="cd16936">
    <property type="entry name" value="HATPase_RsbW-like"/>
    <property type="match status" value="1"/>
</dbReference>
<keyword evidence="1" id="KW-0723">Serine/threonine-protein kinase</keyword>
<dbReference type="InterPro" id="IPR050267">
    <property type="entry name" value="Anti-sigma-factor_SerPK"/>
</dbReference>
<gene>
    <name evidence="4" type="ORF">CCE01nite_17180</name>
</gene>
<dbReference type="AlphaFoldDB" id="A0A4Y3KTM0"/>
<dbReference type="PANTHER" id="PTHR35526:SF3">
    <property type="entry name" value="ANTI-SIGMA-F FACTOR RSBW"/>
    <property type="match status" value="1"/>
</dbReference>
<dbReference type="GO" id="GO:0005524">
    <property type="term" value="F:ATP binding"/>
    <property type="evidence" value="ECO:0007669"/>
    <property type="project" value="UniProtKB-KW"/>
</dbReference>
<dbReference type="EMBL" id="BJLR01000016">
    <property type="protein sequence ID" value="GEA87769.1"/>
    <property type="molecule type" value="Genomic_DNA"/>
</dbReference>
<proteinExistence type="predicted"/>
<feature type="domain" description="Histidine kinase/HSP90-like ATPase" evidence="3">
    <location>
        <begin position="34"/>
        <end position="143"/>
    </location>
</feature>
<name>A0A4Y3KTM0_9CELL</name>
<dbReference type="Proteomes" id="UP000317046">
    <property type="component" value="Unassembled WGS sequence"/>
</dbReference>
<dbReference type="PANTHER" id="PTHR35526">
    <property type="entry name" value="ANTI-SIGMA-F FACTOR RSBW-RELATED"/>
    <property type="match status" value="1"/>
</dbReference>
<feature type="compositionally biased region" description="Polar residues" evidence="2">
    <location>
        <begin position="12"/>
        <end position="22"/>
    </location>
</feature>
<reference evidence="4" key="1">
    <citation type="submission" date="2019-06" db="EMBL/GenBank/DDBJ databases">
        <title>Whole genome shotgun sequence of Cellulomonas cellasea NBRC 3753.</title>
        <authorList>
            <person name="Hosoyama A."/>
            <person name="Uohara A."/>
            <person name="Ohji S."/>
            <person name="Ichikawa N."/>
        </authorList>
    </citation>
    <scope>NUCLEOTIDE SEQUENCE [LARGE SCALE GENOMIC DNA]</scope>
    <source>
        <strain evidence="4">NBRC 3753</strain>
    </source>
</reference>
<dbReference type="InterPro" id="IPR003594">
    <property type="entry name" value="HATPase_dom"/>
</dbReference>
<keyword evidence="1" id="KW-0418">Kinase</keyword>
<keyword evidence="1" id="KW-0808">Transferase</keyword>
<evidence type="ECO:0000313" key="4">
    <source>
        <dbReference type="EMBL" id="GEA87769.1"/>
    </source>
</evidence>
<sequence length="151" mass="15869">MPDVRSGADQDVPSSTPPQTFTTVGRWSLESASELAHVRHAIHDALTTLGTGVPDQVADQIVLVTSELATNALRHGIPPAVVNLGVDGTALLLDVADHHPGRAPVLAGERAVGAGGFGLMITQRLAADVGWYTTRTAKHVWATFRTMPPVP</sequence>
<accession>A0A4Y3KTM0</accession>
<organism evidence="4 5">
    <name type="scientific">Cellulomonas cellasea</name>
    <dbReference type="NCBI Taxonomy" id="43670"/>
    <lineage>
        <taxon>Bacteria</taxon>
        <taxon>Bacillati</taxon>
        <taxon>Actinomycetota</taxon>
        <taxon>Actinomycetes</taxon>
        <taxon>Micrococcales</taxon>
        <taxon>Cellulomonadaceae</taxon>
        <taxon>Cellulomonas</taxon>
    </lineage>
</organism>
<feature type="region of interest" description="Disordered" evidence="2">
    <location>
        <begin position="1"/>
        <end position="22"/>
    </location>
</feature>
<evidence type="ECO:0000259" key="3">
    <source>
        <dbReference type="Pfam" id="PF13581"/>
    </source>
</evidence>
<dbReference type="Gene3D" id="3.30.565.10">
    <property type="entry name" value="Histidine kinase-like ATPase, C-terminal domain"/>
    <property type="match status" value="1"/>
</dbReference>
<dbReference type="InterPro" id="IPR036890">
    <property type="entry name" value="HATPase_C_sf"/>
</dbReference>
<keyword evidence="4" id="KW-0547">Nucleotide-binding</keyword>
<evidence type="ECO:0000256" key="1">
    <source>
        <dbReference type="ARBA" id="ARBA00022527"/>
    </source>
</evidence>
<keyword evidence="5" id="KW-1185">Reference proteome</keyword>
<keyword evidence="4" id="KW-0067">ATP-binding</keyword>
<evidence type="ECO:0000256" key="2">
    <source>
        <dbReference type="SAM" id="MobiDB-lite"/>
    </source>
</evidence>
<dbReference type="SUPFAM" id="SSF55874">
    <property type="entry name" value="ATPase domain of HSP90 chaperone/DNA topoisomerase II/histidine kinase"/>
    <property type="match status" value="1"/>
</dbReference>
<comment type="caution">
    <text evidence="4">The sequence shown here is derived from an EMBL/GenBank/DDBJ whole genome shotgun (WGS) entry which is preliminary data.</text>
</comment>
<dbReference type="GO" id="GO:0004674">
    <property type="term" value="F:protein serine/threonine kinase activity"/>
    <property type="evidence" value="ECO:0007669"/>
    <property type="project" value="UniProtKB-KW"/>
</dbReference>